<dbReference type="Pfam" id="PF00149">
    <property type="entry name" value="Metallophos"/>
    <property type="match status" value="1"/>
</dbReference>
<dbReference type="RefSeq" id="WP_186929089.1">
    <property type="nucleotide sequence ID" value="NZ_JACOOJ010000007.1"/>
</dbReference>
<keyword evidence="1" id="KW-0472">Membrane</keyword>
<dbReference type="SUPFAM" id="SSF56300">
    <property type="entry name" value="Metallo-dependent phosphatases"/>
    <property type="match status" value="1"/>
</dbReference>
<sequence length="369" mass="42301">MYNINRLKKIIMLRLSILVVVFCFPSVLIGKNAFESPKLSNPDSWTMIMLPDPQAYITFDRNQPLFDLMITWIASHVDSLNINMVVCTGDLVNHNYYLNPDGINANQTSVQQWEAVSKSFERLDGIVPYALATGNHDYTSLPNRNRQTFFDDYFPSHRNRLNLRVLRDVGTDAEGYPTLANASYEIITPQKNKYLILVLEYAPCDITLAWAEKIIKQQKYIDHKVILLTHSYMYDINRKNERIVSESSKLETPNWGEDIWQKLVKPSKNISLVLCGHTAAPDDWNGAVGFRKDRNSLGKIVPQMMFNTQALGGGWRGNGGDGWLRILEFLPDGKTVKVKTFSPLFAISPSTRHLAWNRESYNEFIFELE</sequence>
<feature type="transmembrane region" description="Helical" evidence="1">
    <location>
        <begin position="12"/>
        <end position="30"/>
    </location>
</feature>
<proteinExistence type="predicted"/>
<dbReference type="InterPro" id="IPR051918">
    <property type="entry name" value="STPP_CPPED1"/>
</dbReference>
<evidence type="ECO:0000313" key="4">
    <source>
        <dbReference type="Proteomes" id="UP000651475"/>
    </source>
</evidence>
<feature type="domain" description="Calcineurin-like phosphoesterase" evidence="2">
    <location>
        <begin position="70"/>
        <end position="279"/>
    </location>
</feature>
<organism evidence="3 4">
    <name type="scientific">Parabacteroides hominis</name>
    <dbReference type="NCBI Taxonomy" id="2763057"/>
    <lineage>
        <taxon>Bacteria</taxon>
        <taxon>Pseudomonadati</taxon>
        <taxon>Bacteroidota</taxon>
        <taxon>Bacteroidia</taxon>
        <taxon>Bacteroidales</taxon>
        <taxon>Tannerellaceae</taxon>
        <taxon>Parabacteroides</taxon>
    </lineage>
</organism>
<dbReference type="PANTHER" id="PTHR43143:SF5">
    <property type="entry name" value="SECRETED PROTEIN"/>
    <property type="match status" value="1"/>
</dbReference>
<dbReference type="InterPro" id="IPR029052">
    <property type="entry name" value="Metallo-depent_PP-like"/>
</dbReference>
<keyword evidence="1" id="KW-1133">Transmembrane helix</keyword>
<dbReference type="PANTHER" id="PTHR43143">
    <property type="entry name" value="METALLOPHOSPHOESTERASE, CALCINEURIN SUPERFAMILY"/>
    <property type="match status" value="1"/>
</dbReference>
<name>A0ABR7DLN7_9BACT</name>
<dbReference type="Proteomes" id="UP000651475">
    <property type="component" value="Unassembled WGS sequence"/>
</dbReference>
<dbReference type="Gene3D" id="3.60.21.10">
    <property type="match status" value="1"/>
</dbReference>
<protein>
    <submittedName>
        <fullName evidence="3">Metallophosphoesterase</fullName>
    </submittedName>
</protein>
<keyword evidence="1" id="KW-0812">Transmembrane</keyword>
<dbReference type="EMBL" id="JACOOJ010000007">
    <property type="protein sequence ID" value="MBC5632316.1"/>
    <property type="molecule type" value="Genomic_DNA"/>
</dbReference>
<gene>
    <name evidence="3" type="ORF">H8S65_05975</name>
</gene>
<comment type="caution">
    <text evidence="3">The sequence shown here is derived from an EMBL/GenBank/DDBJ whole genome shotgun (WGS) entry which is preliminary data.</text>
</comment>
<accession>A0ABR7DLN7</accession>
<keyword evidence="4" id="KW-1185">Reference proteome</keyword>
<dbReference type="InterPro" id="IPR004843">
    <property type="entry name" value="Calcineurin-like_PHP"/>
</dbReference>
<evidence type="ECO:0000256" key="1">
    <source>
        <dbReference type="SAM" id="Phobius"/>
    </source>
</evidence>
<reference evidence="3 4" key="1">
    <citation type="submission" date="2020-08" db="EMBL/GenBank/DDBJ databases">
        <title>Genome public.</title>
        <authorList>
            <person name="Liu C."/>
            <person name="Sun Q."/>
        </authorList>
    </citation>
    <scope>NUCLEOTIDE SEQUENCE [LARGE SCALE GENOMIC DNA]</scope>
    <source>
        <strain evidence="3 4">NSJ-79</strain>
    </source>
</reference>
<evidence type="ECO:0000313" key="3">
    <source>
        <dbReference type="EMBL" id="MBC5632316.1"/>
    </source>
</evidence>
<evidence type="ECO:0000259" key="2">
    <source>
        <dbReference type="Pfam" id="PF00149"/>
    </source>
</evidence>